<dbReference type="InterPro" id="IPR011600">
    <property type="entry name" value="Pept_C14_caspase"/>
</dbReference>
<sequence>MKAILSLIIFMAFTTFRLAAQSGTTKVIFNEPIMNNVQEIDFFEDSTNTMLINTEKDYYGYFMGAYKQIFHNKHPLELFEHTLPLRDYMTAHKSDDTIIIQNQAIGKEIFRLNQDDESVSWVNMTFDRAKDNLIVFYSSRNKSFRGTLIDFVNLKTWRVTRAKFRFYGYMPNSFRAIPGTNLYLFSYFYNSKNGVSIVNNKGELLQNVGFDRNAKVYFFRNSRTFLTYDSTQLIKKYLVNIVNTESATIEKPYNIKTRFRVGHIYDNNAKNNLLLIDARTYGDSIFNSKIQPRKDTIINGKKRRTGTKQWWTTSTYVYDLNTNKFKDSVEANESVRFVPNAEKLTFVQEKASSLFSSIDTTAVVVYDLKSKQYQKYQGSNVSKVKAMDYYPSTGLLATITEDLKIQVTNLRTSNTASFQLPDTILAMHKSFWRVKGVSFSSSGEFLAVNFGRFTYFFKSNNLSFYHFSYNVEECTRMFSGNSDDNMIMEFKSKLASFDVDHKKYSTIFDKTSADSSFNSKGEDCYLLSDSLILVLGKAPMLNKAQAQKWKIKFGSKKIPSPLNGMRIINLRNNKVVFSFVLEKQVTVSIPGSLEESKTIAITEFDQISKGDKLSNDWIRWVDIDLEKRTFKVITSLGAVIFDYNKLSKITQIEADRKFFPSEKIQNSKLYFVKLDEDYSNYSVYKRDQDGKTEFVMNIPSLFTNEDDFDLINPINKIMDIGNDFLAVINEDGLFQVYDLQSKRVSFTQLTFKDNTWINYSPIGYFDISFNLLPKVSWFDFTTRGCFNFDFAYNEFFQPDLISQLYLRSLKSPPFDIGYYLKIPSLRDLENKSLIYYTVRDRKNYACFSKLDDFSLVNLKKYISAAGLGAETGVNNNGDFMIKIPDNAVVPEKKTASYRDGFNLDSLSEVTHKKRFLYYASIGIGRYKSGSNLPELSGTARSLGLFQNILAKYDMNIRNVYDSVFYWKPLADSAATRTNILAYLGRIIQTLKEDDALVIYFCGHGVIPSQSELFYFLPYDAQLKNKESIIASTINTATLVDFVRFLKTKKIVIMIDACQSGGSIESMRKVSSVKPNRTNMQSKNTGSASVNILASSAPYSFTYQSEKENSFLLRRFDSSISSLLANNEIITMEEIVESMQNDDTVNPINGEILMFSQPSATFNLLRRKK</sequence>
<protein>
    <recommendedName>
        <fullName evidence="2">Peptidase C14 caspase domain-containing protein</fullName>
    </recommendedName>
</protein>
<keyword evidence="4" id="KW-1185">Reference proteome</keyword>
<dbReference type="EMBL" id="JAVDUU010000003">
    <property type="protein sequence ID" value="MDR6943788.1"/>
    <property type="molecule type" value="Genomic_DNA"/>
</dbReference>
<evidence type="ECO:0000313" key="4">
    <source>
        <dbReference type="Proteomes" id="UP001247620"/>
    </source>
</evidence>
<dbReference type="SUPFAM" id="SSF50998">
    <property type="entry name" value="Quinoprotein alcohol dehydrogenase-like"/>
    <property type="match status" value="1"/>
</dbReference>
<evidence type="ECO:0000259" key="2">
    <source>
        <dbReference type="Pfam" id="PF00656"/>
    </source>
</evidence>
<evidence type="ECO:0000256" key="1">
    <source>
        <dbReference type="SAM" id="SignalP"/>
    </source>
</evidence>
<dbReference type="InterPro" id="IPR029030">
    <property type="entry name" value="Caspase-like_dom_sf"/>
</dbReference>
<dbReference type="Gene3D" id="2.130.10.10">
    <property type="entry name" value="YVTN repeat-like/Quinoprotein amine dehydrogenase"/>
    <property type="match status" value="1"/>
</dbReference>
<comment type="caution">
    <text evidence="3">The sequence shown here is derived from an EMBL/GenBank/DDBJ whole genome shotgun (WGS) entry which is preliminary data.</text>
</comment>
<dbReference type="InterPro" id="IPR011047">
    <property type="entry name" value="Quinoprotein_ADH-like_sf"/>
</dbReference>
<feature type="chain" id="PRO_5047297304" description="Peptidase C14 caspase domain-containing protein" evidence="1">
    <location>
        <begin position="20"/>
        <end position="1168"/>
    </location>
</feature>
<name>A0ABU1TEF1_9SPHI</name>
<feature type="domain" description="Peptidase C14 caspase" evidence="2">
    <location>
        <begin position="921"/>
        <end position="1120"/>
    </location>
</feature>
<accession>A0ABU1TEF1</accession>
<dbReference type="RefSeq" id="WP_310098667.1">
    <property type="nucleotide sequence ID" value="NZ_JAVDUU010000003.1"/>
</dbReference>
<dbReference type="InterPro" id="IPR015943">
    <property type="entry name" value="WD40/YVTN_repeat-like_dom_sf"/>
</dbReference>
<proteinExistence type="predicted"/>
<reference evidence="3 4" key="1">
    <citation type="submission" date="2023-07" db="EMBL/GenBank/DDBJ databases">
        <title>Sorghum-associated microbial communities from plants grown in Nebraska, USA.</title>
        <authorList>
            <person name="Schachtman D."/>
        </authorList>
    </citation>
    <scope>NUCLEOTIDE SEQUENCE [LARGE SCALE GENOMIC DNA]</scope>
    <source>
        <strain evidence="3 4">3262</strain>
    </source>
</reference>
<dbReference type="Pfam" id="PF00656">
    <property type="entry name" value="Peptidase_C14"/>
    <property type="match status" value="1"/>
</dbReference>
<dbReference type="SUPFAM" id="SSF52129">
    <property type="entry name" value="Caspase-like"/>
    <property type="match status" value="1"/>
</dbReference>
<dbReference type="Gene3D" id="3.40.50.1460">
    <property type="match status" value="1"/>
</dbReference>
<gene>
    <name evidence="3" type="ORF">J2W55_003641</name>
</gene>
<feature type="signal peptide" evidence="1">
    <location>
        <begin position="1"/>
        <end position="19"/>
    </location>
</feature>
<organism evidence="3 4">
    <name type="scientific">Mucilaginibacter pocheonensis</name>
    <dbReference type="NCBI Taxonomy" id="398050"/>
    <lineage>
        <taxon>Bacteria</taxon>
        <taxon>Pseudomonadati</taxon>
        <taxon>Bacteroidota</taxon>
        <taxon>Sphingobacteriia</taxon>
        <taxon>Sphingobacteriales</taxon>
        <taxon>Sphingobacteriaceae</taxon>
        <taxon>Mucilaginibacter</taxon>
    </lineage>
</organism>
<keyword evidence="1" id="KW-0732">Signal</keyword>
<evidence type="ECO:0000313" key="3">
    <source>
        <dbReference type="EMBL" id="MDR6943788.1"/>
    </source>
</evidence>
<dbReference type="Proteomes" id="UP001247620">
    <property type="component" value="Unassembled WGS sequence"/>
</dbReference>